<dbReference type="GO" id="GO:0003729">
    <property type="term" value="F:mRNA binding"/>
    <property type="evidence" value="ECO:0007669"/>
    <property type="project" value="TreeGrafter"/>
</dbReference>
<keyword evidence="7" id="KW-1185">Reference proteome</keyword>
<dbReference type="CDD" id="cd00780">
    <property type="entry name" value="NTF2"/>
    <property type="match status" value="1"/>
</dbReference>
<dbReference type="GO" id="GO:0005829">
    <property type="term" value="C:cytosol"/>
    <property type="evidence" value="ECO:0007669"/>
    <property type="project" value="TreeGrafter"/>
</dbReference>
<feature type="compositionally biased region" description="Pro residues" evidence="3">
    <location>
        <begin position="326"/>
        <end position="339"/>
    </location>
</feature>
<dbReference type="Proteomes" id="UP000076632">
    <property type="component" value="Unassembled WGS sequence"/>
</dbReference>
<dbReference type="Pfam" id="PF02136">
    <property type="entry name" value="NTF2"/>
    <property type="match status" value="1"/>
</dbReference>
<organism evidence="6 7">
    <name type="scientific">Xylona heveae (strain CBS 132557 / TC161)</name>
    <dbReference type="NCBI Taxonomy" id="1328760"/>
    <lineage>
        <taxon>Eukaryota</taxon>
        <taxon>Fungi</taxon>
        <taxon>Dikarya</taxon>
        <taxon>Ascomycota</taxon>
        <taxon>Pezizomycotina</taxon>
        <taxon>Xylonomycetes</taxon>
        <taxon>Xylonales</taxon>
        <taxon>Xylonaceae</taxon>
        <taxon>Xylona</taxon>
    </lineage>
</organism>
<dbReference type="InterPro" id="IPR018222">
    <property type="entry name" value="Nuclear_transport_factor_2_euk"/>
</dbReference>
<dbReference type="FunFam" id="3.10.450.50:FF:000003">
    <property type="entry name" value="Nuclear transport factor 2 family protein"/>
    <property type="match status" value="1"/>
</dbReference>
<dbReference type="InterPro" id="IPR035979">
    <property type="entry name" value="RBD_domain_sf"/>
</dbReference>
<feature type="region of interest" description="Disordered" evidence="3">
    <location>
        <begin position="244"/>
        <end position="339"/>
    </location>
</feature>
<evidence type="ECO:0000256" key="3">
    <source>
        <dbReference type="SAM" id="MobiDB-lite"/>
    </source>
</evidence>
<evidence type="ECO:0000313" key="6">
    <source>
        <dbReference type="EMBL" id="KZF25110.1"/>
    </source>
</evidence>
<evidence type="ECO:0000259" key="5">
    <source>
        <dbReference type="PROSITE" id="PS50177"/>
    </source>
</evidence>
<dbReference type="InterPro" id="IPR032710">
    <property type="entry name" value="NTF2-like_dom_sf"/>
</dbReference>
<dbReference type="SUPFAM" id="SSF54427">
    <property type="entry name" value="NTF2-like"/>
    <property type="match status" value="1"/>
</dbReference>
<dbReference type="SMART" id="SM00360">
    <property type="entry name" value="RRM"/>
    <property type="match status" value="1"/>
</dbReference>
<feature type="region of interest" description="Disordered" evidence="3">
    <location>
        <begin position="208"/>
        <end position="231"/>
    </location>
</feature>
<dbReference type="EMBL" id="KV407455">
    <property type="protein sequence ID" value="KZF25110.1"/>
    <property type="molecule type" value="Genomic_DNA"/>
</dbReference>
<proteinExistence type="predicted"/>
<name>A0A165IMJ0_XYLHT</name>
<feature type="compositionally biased region" description="Low complexity" evidence="3">
    <location>
        <begin position="311"/>
        <end position="325"/>
    </location>
</feature>
<feature type="compositionally biased region" description="Low complexity" evidence="3">
    <location>
        <begin position="388"/>
        <end position="415"/>
    </location>
</feature>
<dbReference type="InParanoid" id="A0A165IMJ0"/>
<dbReference type="Gene3D" id="3.10.450.50">
    <property type="match status" value="1"/>
</dbReference>
<keyword evidence="1 2" id="KW-0694">RNA-binding</keyword>
<dbReference type="PANTHER" id="PTHR10693:SF20">
    <property type="entry name" value="AT27578P"/>
    <property type="match status" value="1"/>
</dbReference>
<feature type="region of interest" description="Disordered" evidence="3">
    <location>
        <begin position="358"/>
        <end position="439"/>
    </location>
</feature>
<evidence type="ECO:0000259" key="4">
    <source>
        <dbReference type="PROSITE" id="PS50102"/>
    </source>
</evidence>
<reference evidence="6 7" key="1">
    <citation type="journal article" date="2016" name="Fungal Biol.">
        <title>The genome of Xylona heveae provides a window into fungal endophytism.</title>
        <authorList>
            <person name="Gazis R."/>
            <person name="Kuo A."/>
            <person name="Riley R."/>
            <person name="LaButti K."/>
            <person name="Lipzen A."/>
            <person name="Lin J."/>
            <person name="Amirebrahimi M."/>
            <person name="Hesse C.N."/>
            <person name="Spatafora J.W."/>
            <person name="Henrissat B."/>
            <person name="Hainaut M."/>
            <person name="Grigoriev I.V."/>
            <person name="Hibbett D.S."/>
        </authorList>
    </citation>
    <scope>NUCLEOTIDE SEQUENCE [LARGE SCALE GENOMIC DNA]</scope>
    <source>
        <strain evidence="6 7">TC161</strain>
    </source>
</reference>
<dbReference type="RefSeq" id="XP_018190665.1">
    <property type="nucleotide sequence ID" value="XM_018336774.1"/>
</dbReference>
<accession>A0A165IMJ0</accession>
<dbReference type="CDD" id="cd00590">
    <property type="entry name" value="RRM_SF"/>
    <property type="match status" value="1"/>
</dbReference>
<feature type="domain" description="RRM" evidence="4">
    <location>
        <begin position="441"/>
        <end position="519"/>
    </location>
</feature>
<feature type="region of interest" description="Disordered" evidence="3">
    <location>
        <begin position="517"/>
        <end position="572"/>
    </location>
</feature>
<dbReference type="InterPro" id="IPR000504">
    <property type="entry name" value="RRM_dom"/>
</dbReference>
<gene>
    <name evidence="6" type="ORF">L228DRAFT_62167</name>
</gene>
<dbReference type="GeneID" id="28901911"/>
<dbReference type="PANTHER" id="PTHR10693">
    <property type="entry name" value="RAS GTPASE-ACTIVATING PROTEIN-BINDING PROTEIN"/>
    <property type="match status" value="1"/>
</dbReference>
<dbReference type="OMA" id="RPRGNAY"/>
<evidence type="ECO:0000256" key="1">
    <source>
        <dbReference type="ARBA" id="ARBA00022884"/>
    </source>
</evidence>
<dbReference type="STRING" id="1328760.A0A165IMJ0"/>
<evidence type="ECO:0008006" key="8">
    <source>
        <dbReference type="Google" id="ProtNLM"/>
    </source>
</evidence>
<dbReference type="GO" id="GO:0034517">
    <property type="term" value="P:ribophagy"/>
    <property type="evidence" value="ECO:0007669"/>
    <property type="project" value="TreeGrafter"/>
</dbReference>
<dbReference type="PROSITE" id="PS50102">
    <property type="entry name" value="RRM"/>
    <property type="match status" value="1"/>
</dbReference>
<dbReference type="InterPro" id="IPR039539">
    <property type="entry name" value="Ras_GTPase_bind_prot"/>
</dbReference>
<dbReference type="GO" id="GO:1990904">
    <property type="term" value="C:ribonucleoprotein complex"/>
    <property type="evidence" value="ECO:0007669"/>
    <property type="project" value="TreeGrafter"/>
</dbReference>
<feature type="compositionally biased region" description="Gly residues" evidence="3">
    <location>
        <begin position="517"/>
        <end position="559"/>
    </location>
</feature>
<dbReference type="InterPro" id="IPR012677">
    <property type="entry name" value="Nucleotide-bd_a/b_plait_sf"/>
</dbReference>
<dbReference type="SUPFAM" id="SSF54928">
    <property type="entry name" value="RNA-binding domain, RBD"/>
    <property type="match status" value="1"/>
</dbReference>
<dbReference type="OrthoDB" id="339151at2759"/>
<dbReference type="GO" id="GO:0016579">
    <property type="term" value="P:protein deubiquitination"/>
    <property type="evidence" value="ECO:0007669"/>
    <property type="project" value="TreeGrafter"/>
</dbReference>
<dbReference type="PROSITE" id="PS50177">
    <property type="entry name" value="NTF2_DOMAIN"/>
    <property type="match status" value="1"/>
</dbReference>
<dbReference type="Pfam" id="PF00076">
    <property type="entry name" value="RRM_1"/>
    <property type="match status" value="1"/>
</dbReference>
<protein>
    <recommendedName>
        <fullName evidence="8">NTF2-domain-containing protein</fullName>
    </recommendedName>
</protein>
<feature type="compositionally biased region" description="Pro residues" evidence="3">
    <location>
        <begin position="375"/>
        <end position="387"/>
    </location>
</feature>
<dbReference type="GO" id="GO:1990861">
    <property type="term" value="C:Ubp3-Bre5 deubiquitination complex"/>
    <property type="evidence" value="ECO:0007669"/>
    <property type="project" value="TreeGrafter"/>
</dbReference>
<evidence type="ECO:0000313" key="7">
    <source>
        <dbReference type="Proteomes" id="UP000076632"/>
    </source>
</evidence>
<feature type="compositionally biased region" description="Polar residues" evidence="3">
    <location>
        <begin position="1"/>
        <end position="16"/>
    </location>
</feature>
<evidence type="ECO:0000256" key="2">
    <source>
        <dbReference type="PROSITE-ProRule" id="PRU00176"/>
    </source>
</evidence>
<dbReference type="Gene3D" id="3.30.70.330">
    <property type="match status" value="1"/>
</dbReference>
<dbReference type="InterPro" id="IPR002075">
    <property type="entry name" value="NTF2_dom"/>
</dbReference>
<feature type="compositionally biased region" description="Low complexity" evidence="3">
    <location>
        <begin position="288"/>
        <end position="299"/>
    </location>
</feature>
<feature type="domain" description="NTF2" evidence="5">
    <location>
        <begin position="70"/>
        <end position="185"/>
    </location>
</feature>
<feature type="region of interest" description="Disordered" evidence="3">
    <location>
        <begin position="1"/>
        <end position="61"/>
    </location>
</feature>
<sequence>MATEQHTLPVNGNYAPQGQPYGSEYHAQAAGPASGSFAPQGASGPSTTDSAASGSNGSASATGAIPKDEVGWYFVEQYYTTLSRSPEKLHLFYSKRSQFVSGQEAEKVAVCVGQKAINERIKELDIQDCKVRVSNVDSQASFQNIVVQVIGEMSNKSQPHRKFVQTFVLAEQPNGYFVLNDIFRYINDEEEELETEEAPVDNAVQTEAVQQAAPTEPEHRTLSNSPDPKVREQDAAIIDKELEEEVAKEPEPAPTASATNGAEVAPATEDATGAPAATKEAKDALTPDAADSAAAAESAQPEKPKDPEPTPTAASPKAAPAQAAPAPAPAAAPAAPKPTAPKTWANLVAAHKVATPVTPVPAASTSPGPAQPRAAPAPAPAAAPAPAPAQAQAQAQPTAPRDASPASGQASPGAGWQTAGNDNKRHSRPQPTAGAGEKENVMAYVKGVTDKVEEAALKSTLEKFGELAYFDISRQRNCAFVEFATPAGFNAAVSANPHTVGGEQILVEERRIRAGYGGYGPGRGGLNRGRGGSDGRPQGRGGFPRDGGRGGYAPRGRGGNVAPKARGGSQAA</sequence>
<dbReference type="AlphaFoldDB" id="A0A165IMJ0"/>
<feature type="compositionally biased region" description="Low complexity" evidence="3">
    <location>
        <begin position="46"/>
        <end position="61"/>
    </location>
</feature>